<dbReference type="Proteomes" id="UP000818029">
    <property type="component" value="Chromosome A11"/>
</dbReference>
<dbReference type="STRING" id="3635.A0A1U8PM74"/>
<dbReference type="Gene3D" id="3.80.10.10">
    <property type="entry name" value="Ribonuclease Inhibitor"/>
    <property type="match status" value="1"/>
</dbReference>
<dbReference type="KEGG" id="ghi:107960430"/>
<keyword evidence="1" id="KW-1185">Reference proteome</keyword>
<proteinExistence type="predicted"/>
<reference evidence="2" key="2">
    <citation type="submission" date="2025-08" db="UniProtKB">
        <authorList>
            <consortium name="RefSeq"/>
        </authorList>
    </citation>
    <scope>IDENTIFICATION</scope>
</reference>
<dbReference type="SUPFAM" id="SSF52058">
    <property type="entry name" value="L domain-like"/>
    <property type="match status" value="1"/>
</dbReference>
<organism evidence="1 2">
    <name type="scientific">Gossypium hirsutum</name>
    <name type="common">Upland cotton</name>
    <name type="synonym">Gossypium mexicanum</name>
    <dbReference type="NCBI Taxonomy" id="3635"/>
    <lineage>
        <taxon>Eukaryota</taxon>
        <taxon>Viridiplantae</taxon>
        <taxon>Streptophyta</taxon>
        <taxon>Embryophyta</taxon>
        <taxon>Tracheophyta</taxon>
        <taxon>Spermatophyta</taxon>
        <taxon>Magnoliopsida</taxon>
        <taxon>eudicotyledons</taxon>
        <taxon>Gunneridae</taxon>
        <taxon>Pentapetalae</taxon>
        <taxon>rosids</taxon>
        <taxon>malvids</taxon>
        <taxon>Malvales</taxon>
        <taxon>Malvaceae</taxon>
        <taxon>Malvoideae</taxon>
        <taxon>Gossypium</taxon>
    </lineage>
</organism>
<evidence type="ECO:0000313" key="2">
    <source>
        <dbReference type="RefSeq" id="XP_016752275.1"/>
    </source>
</evidence>
<evidence type="ECO:0000313" key="1">
    <source>
        <dbReference type="Proteomes" id="UP000818029"/>
    </source>
</evidence>
<sequence length="214" mass="25011">MELVERCMIQVRERDIKIRSFQMHDLMRDVCLSKAKQEKFLYIADQSNACQLSTIGRVFRVFVHEFIPLQCIKSPCLRSLLLFDEFLPEEKLEKVVPLTMASYFGNHDDEIHNPLLKRCKLEEDPMPTLEKLRYLKMLELHEEAFIGKEMFCSAQGFPKLEPLSLTDLNNLEEWKVGEGAMPSLQRLEIQSCMQLKKLPYGLRFIATLQEVKIG</sequence>
<dbReference type="RefSeq" id="XP_016752275.1">
    <property type="nucleotide sequence ID" value="XM_016896786.1"/>
</dbReference>
<accession>A0A1U8PM74</accession>
<reference evidence="1" key="1">
    <citation type="journal article" date="2020" name="Nat. Genet.">
        <title>Genomic diversifications of five Gossypium allopolyploid species and their impact on cotton improvement.</title>
        <authorList>
            <person name="Chen Z.J."/>
            <person name="Sreedasyam A."/>
            <person name="Ando A."/>
            <person name="Song Q."/>
            <person name="De Santiago L.M."/>
            <person name="Hulse-Kemp A.M."/>
            <person name="Ding M."/>
            <person name="Ye W."/>
            <person name="Kirkbride R.C."/>
            <person name="Jenkins J."/>
            <person name="Plott C."/>
            <person name="Lovell J."/>
            <person name="Lin Y.M."/>
            <person name="Vaughn R."/>
            <person name="Liu B."/>
            <person name="Simpson S."/>
            <person name="Scheffler B.E."/>
            <person name="Wen L."/>
            <person name="Saski C.A."/>
            <person name="Grover C.E."/>
            <person name="Hu G."/>
            <person name="Conover J.L."/>
            <person name="Carlson J.W."/>
            <person name="Shu S."/>
            <person name="Boston L.B."/>
            <person name="Williams M."/>
            <person name="Peterson D.G."/>
            <person name="McGee K."/>
            <person name="Jones D.C."/>
            <person name="Wendel J.F."/>
            <person name="Stelly D.M."/>
            <person name="Grimwood J."/>
            <person name="Schmutz J."/>
        </authorList>
    </citation>
    <scope>NUCLEOTIDE SEQUENCE [LARGE SCALE GENOMIC DNA]</scope>
    <source>
        <strain evidence="1">cv. TM-1</strain>
    </source>
</reference>
<dbReference type="AlphaFoldDB" id="A0A1U8PM74"/>
<gene>
    <name evidence="2" type="primary">LOC107960430</name>
</gene>
<dbReference type="PANTHER" id="PTHR15140">
    <property type="entry name" value="TUBULIN-SPECIFIC CHAPERONE E"/>
    <property type="match status" value="1"/>
</dbReference>
<dbReference type="GeneID" id="107960430"/>
<dbReference type="PaxDb" id="3635-A0A1U8PM74"/>
<dbReference type="PANTHER" id="PTHR15140:SF37">
    <property type="entry name" value="UBIQUITIN-LIKE DOMAIN-CONTAINING PROTEIN"/>
    <property type="match status" value="1"/>
</dbReference>
<name>A0A1U8PM74_GOSHI</name>
<dbReference type="InterPro" id="IPR032675">
    <property type="entry name" value="LRR_dom_sf"/>
</dbReference>
<protein>
    <submittedName>
        <fullName evidence="2">Probable disease resistance protein RF45</fullName>
    </submittedName>
</protein>